<keyword evidence="4" id="KW-1185">Reference proteome</keyword>
<dbReference type="NCBIfam" id="TIGR01552">
    <property type="entry name" value="phd_fam"/>
    <property type="match status" value="1"/>
</dbReference>
<reference evidence="4" key="1">
    <citation type="journal article" date="2019" name="Int. J. Syst. Evol. Microbiol.">
        <title>The Global Catalogue of Microorganisms (GCM) 10K type strain sequencing project: providing services to taxonomists for standard genome sequencing and annotation.</title>
        <authorList>
            <consortium name="The Broad Institute Genomics Platform"/>
            <consortium name="The Broad Institute Genome Sequencing Center for Infectious Disease"/>
            <person name="Wu L."/>
            <person name="Ma J."/>
        </authorList>
    </citation>
    <scope>NUCLEOTIDE SEQUENCE [LARGE SCALE GENOMIC DNA]</scope>
    <source>
        <strain evidence="4">CCM 8906</strain>
    </source>
</reference>
<evidence type="ECO:0000256" key="1">
    <source>
        <dbReference type="ARBA" id="ARBA00009981"/>
    </source>
</evidence>
<dbReference type="EMBL" id="JBHTOM010000006">
    <property type="protein sequence ID" value="MFD1549141.1"/>
    <property type="molecule type" value="Genomic_DNA"/>
</dbReference>
<dbReference type="Pfam" id="PF02604">
    <property type="entry name" value="PhdYeFM_antitox"/>
    <property type="match status" value="1"/>
</dbReference>
<protein>
    <recommendedName>
        <fullName evidence="2">Antitoxin</fullName>
    </recommendedName>
</protein>
<comment type="function">
    <text evidence="2">Antitoxin component of a type II toxin-antitoxin (TA) system.</text>
</comment>
<organism evidence="3 4">
    <name type="scientific">Levilactobacillus fuyuanensis</name>
    <dbReference type="NCBI Taxonomy" id="2486022"/>
    <lineage>
        <taxon>Bacteria</taxon>
        <taxon>Bacillati</taxon>
        <taxon>Bacillota</taxon>
        <taxon>Bacilli</taxon>
        <taxon>Lactobacillales</taxon>
        <taxon>Lactobacillaceae</taxon>
        <taxon>Levilactobacillus</taxon>
    </lineage>
</organism>
<sequence>MEVTTYHKFRKNLKHYLDKATEDVEPVIIVRNNHQNAVLMSAEVYHNMRENQYILENSANRKWLQESLNQVHQGQTIQHDLL</sequence>
<dbReference type="PANTHER" id="PTHR33713:SF6">
    <property type="entry name" value="ANTITOXIN YEFM"/>
    <property type="match status" value="1"/>
</dbReference>
<name>A0ABW4H395_9LACO</name>
<dbReference type="Proteomes" id="UP001597195">
    <property type="component" value="Unassembled WGS sequence"/>
</dbReference>
<dbReference type="RefSeq" id="WP_164508857.1">
    <property type="nucleotide sequence ID" value="NZ_JBHTOM010000006.1"/>
</dbReference>
<dbReference type="Gene3D" id="6.10.250.330">
    <property type="match status" value="1"/>
</dbReference>
<comment type="caution">
    <text evidence="3">The sequence shown here is derived from an EMBL/GenBank/DDBJ whole genome shotgun (WGS) entry which is preliminary data.</text>
</comment>
<dbReference type="Gene3D" id="3.40.1620.10">
    <property type="entry name" value="YefM-like domain"/>
    <property type="match status" value="1"/>
</dbReference>
<accession>A0ABW4H395</accession>
<evidence type="ECO:0000256" key="2">
    <source>
        <dbReference type="RuleBase" id="RU362080"/>
    </source>
</evidence>
<comment type="similarity">
    <text evidence="1 2">Belongs to the phD/YefM antitoxin family.</text>
</comment>
<gene>
    <name evidence="3" type="ORF">ACFQ5T_05495</name>
</gene>
<evidence type="ECO:0000313" key="3">
    <source>
        <dbReference type="EMBL" id="MFD1549141.1"/>
    </source>
</evidence>
<dbReference type="InterPro" id="IPR036165">
    <property type="entry name" value="YefM-like_sf"/>
</dbReference>
<dbReference type="SUPFAM" id="SSF143120">
    <property type="entry name" value="YefM-like"/>
    <property type="match status" value="1"/>
</dbReference>
<dbReference type="InterPro" id="IPR006442">
    <property type="entry name" value="Antitoxin_Phd/YefM"/>
</dbReference>
<evidence type="ECO:0000313" key="4">
    <source>
        <dbReference type="Proteomes" id="UP001597195"/>
    </source>
</evidence>
<dbReference type="InterPro" id="IPR051405">
    <property type="entry name" value="phD/YefM_antitoxin"/>
</dbReference>
<dbReference type="PANTHER" id="PTHR33713">
    <property type="entry name" value="ANTITOXIN YAFN-RELATED"/>
    <property type="match status" value="1"/>
</dbReference>
<proteinExistence type="inferred from homology"/>